<dbReference type="EMBL" id="DXHL01000032">
    <property type="protein sequence ID" value="HIW11254.1"/>
    <property type="molecule type" value="Genomic_DNA"/>
</dbReference>
<evidence type="ECO:0000313" key="14">
    <source>
        <dbReference type="Proteomes" id="UP000823926"/>
    </source>
</evidence>
<evidence type="ECO:0000256" key="7">
    <source>
        <dbReference type="ARBA" id="ARBA00023065"/>
    </source>
</evidence>
<dbReference type="GO" id="GO:0015297">
    <property type="term" value="F:antiporter activity"/>
    <property type="evidence" value="ECO:0007669"/>
    <property type="project" value="UniProtKB-KW"/>
</dbReference>
<keyword evidence="2" id="KW-0813">Transport</keyword>
<keyword evidence="7" id="KW-0406">Ion transport</keyword>
<feature type="transmembrane region" description="Helical" evidence="11">
    <location>
        <begin position="268"/>
        <end position="287"/>
    </location>
</feature>
<name>A0A9D1TZG9_9BACT</name>
<feature type="transmembrane region" description="Helical" evidence="11">
    <location>
        <begin position="27"/>
        <end position="50"/>
    </location>
</feature>
<dbReference type="InterPro" id="IPR045016">
    <property type="entry name" value="NhaD-like"/>
</dbReference>
<gene>
    <name evidence="13" type="primary">nhaD</name>
    <name evidence="13" type="ORF">H9888_07145</name>
</gene>
<dbReference type="PANTHER" id="PTHR43269:SF2">
    <property type="entry name" value="SODIUM_PROTON ANTIPORTER 1-RELATED"/>
    <property type="match status" value="1"/>
</dbReference>
<dbReference type="GO" id="GO:0006814">
    <property type="term" value="P:sodium ion transport"/>
    <property type="evidence" value="ECO:0007669"/>
    <property type="project" value="UniProtKB-KW"/>
</dbReference>
<evidence type="ECO:0000259" key="12">
    <source>
        <dbReference type="Pfam" id="PF03600"/>
    </source>
</evidence>
<keyword evidence="9" id="KW-0739">Sodium transport</keyword>
<dbReference type="GO" id="GO:0016020">
    <property type="term" value="C:membrane"/>
    <property type="evidence" value="ECO:0007669"/>
    <property type="project" value="UniProtKB-SubCell"/>
</dbReference>
<dbReference type="Proteomes" id="UP000823926">
    <property type="component" value="Unassembled WGS sequence"/>
</dbReference>
<feature type="transmembrane region" description="Helical" evidence="11">
    <location>
        <begin position="167"/>
        <end position="186"/>
    </location>
</feature>
<comment type="subcellular location">
    <subcellularLocation>
        <location evidence="1">Membrane</location>
        <topology evidence="1">Multi-pass membrane protein</topology>
    </subcellularLocation>
</comment>
<protein>
    <submittedName>
        <fullName evidence="13">Sodium:proton antiporter NhaD</fullName>
    </submittedName>
</protein>
<evidence type="ECO:0000256" key="10">
    <source>
        <dbReference type="ARBA" id="ARBA00025753"/>
    </source>
</evidence>
<evidence type="ECO:0000256" key="8">
    <source>
        <dbReference type="ARBA" id="ARBA00023136"/>
    </source>
</evidence>
<feature type="transmembrane region" description="Helical" evidence="11">
    <location>
        <begin position="93"/>
        <end position="116"/>
    </location>
</feature>
<feature type="transmembrane region" description="Helical" evidence="11">
    <location>
        <begin position="426"/>
        <end position="451"/>
    </location>
</feature>
<evidence type="ECO:0000256" key="6">
    <source>
        <dbReference type="ARBA" id="ARBA00023053"/>
    </source>
</evidence>
<comment type="caution">
    <text evidence="13">The sequence shown here is derived from an EMBL/GenBank/DDBJ whole genome shotgun (WGS) entry which is preliminary data.</text>
</comment>
<keyword evidence="3" id="KW-0050">Antiport</keyword>
<sequence>MITLMILLFLVGYLCIALEHPLKINKAATALLTAAALWVIYMVIAPECVADTAAFRFFLQENPSLASLPLREQAIQYVQQVQIVESLGDIAEILFFLIGAMTIVELIDAHGGFNIITNRITTRRKKQLLWIIGLITFFMSSILDNLTTAIVMIALLRKIIGNYKERWLFAGIIIIAANSGGAWSPIGDVTTIMLWVNGNVTTSGLMPHLFLPSFISFVVPVLIVQRWLHGEVTPASPYKLAAVMVRDGEVSYYTNVEGKTAVSERERLSILLLGVACLLCVPIFKTITHLPPFMGILAALGVMWLYTEVMYKRKSDIPETAKRRIPDVLQRIDTPTILFFLGILLAVSALQASGVLHSLSIWLDEKLHNIYLINLMIGAFSSVIDNVPLVAGAMATYPTLDAATVVAAADPTYAAAFVQDGAFWQFLAYCAGVGGSMLIIGSAAGVVVMGLERIRFMWYLKNLSLVALSGYLAGAAVYVVQTLWLG</sequence>
<evidence type="ECO:0000256" key="11">
    <source>
        <dbReference type="SAM" id="Phobius"/>
    </source>
</evidence>
<feature type="transmembrane region" description="Helical" evidence="11">
    <location>
        <begin position="463"/>
        <end position="484"/>
    </location>
</feature>
<evidence type="ECO:0000256" key="3">
    <source>
        <dbReference type="ARBA" id="ARBA00022449"/>
    </source>
</evidence>
<keyword evidence="8 11" id="KW-0472">Membrane</keyword>
<keyword evidence="5 11" id="KW-1133">Transmembrane helix</keyword>
<evidence type="ECO:0000256" key="4">
    <source>
        <dbReference type="ARBA" id="ARBA00022692"/>
    </source>
</evidence>
<evidence type="ECO:0000256" key="5">
    <source>
        <dbReference type="ARBA" id="ARBA00022989"/>
    </source>
</evidence>
<evidence type="ECO:0000256" key="2">
    <source>
        <dbReference type="ARBA" id="ARBA00022448"/>
    </source>
</evidence>
<reference evidence="13" key="2">
    <citation type="submission" date="2021-04" db="EMBL/GenBank/DDBJ databases">
        <authorList>
            <person name="Gilroy R."/>
        </authorList>
    </citation>
    <scope>NUCLEOTIDE SEQUENCE</scope>
    <source>
        <strain evidence="13">ChiBcec15-1070</strain>
    </source>
</reference>
<keyword evidence="6" id="KW-0915">Sodium</keyword>
<accession>A0A9D1TZG9</accession>
<dbReference type="Pfam" id="PF03600">
    <property type="entry name" value="CitMHS"/>
    <property type="match status" value="1"/>
</dbReference>
<proteinExistence type="inferred from homology"/>
<feature type="transmembrane region" description="Helical" evidence="11">
    <location>
        <begin position="128"/>
        <end position="155"/>
    </location>
</feature>
<organism evidence="13 14">
    <name type="scientific">Candidatus Rikenella faecigallinarum</name>
    <dbReference type="NCBI Taxonomy" id="2838745"/>
    <lineage>
        <taxon>Bacteria</taxon>
        <taxon>Pseudomonadati</taxon>
        <taxon>Bacteroidota</taxon>
        <taxon>Bacteroidia</taxon>
        <taxon>Bacteroidales</taxon>
        <taxon>Rikenellaceae</taxon>
        <taxon>Rikenella</taxon>
    </lineage>
</organism>
<evidence type="ECO:0000256" key="9">
    <source>
        <dbReference type="ARBA" id="ARBA00023201"/>
    </source>
</evidence>
<comment type="similarity">
    <text evidence="10">Belongs to the NhaD Na(+)/H(+) (TC 2.A.62) antiporter family.</text>
</comment>
<dbReference type="NCBIfam" id="NF038006">
    <property type="entry name" value="NhaD_1"/>
    <property type="match status" value="1"/>
</dbReference>
<dbReference type="InterPro" id="IPR004680">
    <property type="entry name" value="Cit_transptr-like_dom"/>
</dbReference>
<feature type="transmembrane region" description="Helical" evidence="11">
    <location>
        <begin position="332"/>
        <end position="352"/>
    </location>
</feature>
<reference evidence="13" key="1">
    <citation type="journal article" date="2021" name="PeerJ">
        <title>Extensive microbial diversity within the chicken gut microbiome revealed by metagenomics and culture.</title>
        <authorList>
            <person name="Gilroy R."/>
            <person name="Ravi A."/>
            <person name="Getino M."/>
            <person name="Pursley I."/>
            <person name="Horton D.L."/>
            <person name="Alikhan N.F."/>
            <person name="Baker D."/>
            <person name="Gharbi K."/>
            <person name="Hall N."/>
            <person name="Watson M."/>
            <person name="Adriaenssens E.M."/>
            <person name="Foster-Nyarko E."/>
            <person name="Jarju S."/>
            <person name="Secka A."/>
            <person name="Antonio M."/>
            <person name="Oren A."/>
            <person name="Chaudhuri R.R."/>
            <person name="La Ragione R."/>
            <person name="Hildebrand F."/>
            <person name="Pallen M.J."/>
        </authorList>
    </citation>
    <scope>NUCLEOTIDE SEQUENCE</scope>
    <source>
        <strain evidence="13">ChiBcec15-1070</strain>
    </source>
</reference>
<feature type="domain" description="Citrate transporter-like" evidence="12">
    <location>
        <begin position="13"/>
        <end position="402"/>
    </location>
</feature>
<dbReference type="PANTHER" id="PTHR43269">
    <property type="entry name" value="SODIUM/PROTON ANTIPORTER 1-RELATED"/>
    <property type="match status" value="1"/>
</dbReference>
<keyword evidence="4 11" id="KW-0812">Transmembrane</keyword>
<evidence type="ECO:0000313" key="13">
    <source>
        <dbReference type="EMBL" id="HIW11254.1"/>
    </source>
</evidence>
<dbReference type="AlphaFoldDB" id="A0A9D1TZG9"/>
<evidence type="ECO:0000256" key="1">
    <source>
        <dbReference type="ARBA" id="ARBA00004141"/>
    </source>
</evidence>